<dbReference type="Proteomes" id="UP000485880">
    <property type="component" value="Unassembled WGS sequence"/>
</dbReference>
<comment type="caution">
    <text evidence="1">The sequence shown here is derived from an EMBL/GenBank/DDBJ whole genome shotgun (WGS) entry which is preliminary data.</text>
</comment>
<evidence type="ECO:0000313" key="2">
    <source>
        <dbReference type="Proteomes" id="UP000485880"/>
    </source>
</evidence>
<accession>A0A8B6M1J9</accession>
<organism evidence="1 2">
    <name type="scientific">Methylocella tundrae</name>
    <dbReference type="NCBI Taxonomy" id="227605"/>
    <lineage>
        <taxon>Bacteria</taxon>
        <taxon>Pseudomonadati</taxon>
        <taxon>Pseudomonadota</taxon>
        <taxon>Alphaproteobacteria</taxon>
        <taxon>Hyphomicrobiales</taxon>
        <taxon>Beijerinckiaceae</taxon>
        <taxon>Methylocella</taxon>
    </lineage>
</organism>
<dbReference type="AlphaFoldDB" id="A0A8B6M1J9"/>
<evidence type="ECO:0000313" key="1">
    <source>
        <dbReference type="EMBL" id="VTZ48708.1"/>
    </source>
</evidence>
<reference evidence="1 2" key="1">
    <citation type="submission" date="2019-05" db="EMBL/GenBank/DDBJ databases">
        <authorList>
            <person name="Farhan Ul Haque M."/>
        </authorList>
    </citation>
    <scope>NUCLEOTIDE SEQUENCE [LARGE SCALE GENOMIC DNA]</scope>
    <source>
        <strain evidence="1">2</strain>
    </source>
</reference>
<name>A0A8B6M1J9_METTU</name>
<sequence length="32" mass="3484">MSYGDGSGAALRMMVSVIGQWGSHETEHYRGL</sequence>
<dbReference type="EMBL" id="CABFMQ020000013">
    <property type="protein sequence ID" value="VTZ48708.1"/>
    <property type="molecule type" value="Genomic_DNA"/>
</dbReference>
<gene>
    <name evidence="1" type="ORF">MPC4_110008</name>
</gene>
<protein>
    <submittedName>
        <fullName evidence="1">Uncharacterized protein</fullName>
    </submittedName>
</protein>
<keyword evidence="2" id="KW-1185">Reference proteome</keyword>
<proteinExistence type="predicted"/>